<evidence type="ECO:0000259" key="6">
    <source>
        <dbReference type="PROSITE" id="PS50995"/>
    </source>
</evidence>
<gene>
    <name evidence="7" type="ORF">JY500_07940</name>
</gene>
<keyword evidence="5" id="KW-0804">Transcription</keyword>
<accession>A0ABX7M9X6</accession>
<dbReference type="InterPro" id="IPR036388">
    <property type="entry name" value="WH-like_DNA-bd_sf"/>
</dbReference>
<protein>
    <submittedName>
        <fullName evidence="7">MarR family transcriptional regulator</fullName>
    </submittedName>
</protein>
<keyword evidence="4" id="KW-0238">DNA-binding</keyword>
<dbReference type="PROSITE" id="PS50995">
    <property type="entry name" value="HTH_MARR_2"/>
    <property type="match status" value="1"/>
</dbReference>
<evidence type="ECO:0000256" key="3">
    <source>
        <dbReference type="ARBA" id="ARBA00023015"/>
    </source>
</evidence>
<dbReference type="PANTHER" id="PTHR33164:SF5">
    <property type="entry name" value="ORGANIC HYDROPEROXIDE RESISTANCE TRANSCRIPTIONAL REGULATOR"/>
    <property type="match status" value="1"/>
</dbReference>
<evidence type="ECO:0000313" key="7">
    <source>
        <dbReference type="EMBL" id="QSI78532.1"/>
    </source>
</evidence>
<dbReference type="InterPro" id="IPR039422">
    <property type="entry name" value="MarR/SlyA-like"/>
</dbReference>
<dbReference type="InterPro" id="IPR000835">
    <property type="entry name" value="HTH_MarR-typ"/>
</dbReference>
<keyword evidence="3" id="KW-0805">Transcription regulation</keyword>
<name>A0ABX7M9X6_9RHOO</name>
<dbReference type="Gene3D" id="1.10.10.10">
    <property type="entry name" value="Winged helix-like DNA-binding domain superfamily/Winged helix DNA-binding domain"/>
    <property type="match status" value="1"/>
</dbReference>
<evidence type="ECO:0000313" key="8">
    <source>
        <dbReference type="Proteomes" id="UP000663570"/>
    </source>
</evidence>
<dbReference type="SMART" id="SM00347">
    <property type="entry name" value="HTH_MARR"/>
    <property type="match status" value="1"/>
</dbReference>
<proteinExistence type="predicted"/>
<dbReference type="InterPro" id="IPR036390">
    <property type="entry name" value="WH_DNA-bd_sf"/>
</dbReference>
<dbReference type="EMBL" id="CP071060">
    <property type="protein sequence ID" value="QSI78532.1"/>
    <property type="molecule type" value="Genomic_DNA"/>
</dbReference>
<evidence type="ECO:0000256" key="5">
    <source>
        <dbReference type="ARBA" id="ARBA00023163"/>
    </source>
</evidence>
<evidence type="ECO:0000256" key="4">
    <source>
        <dbReference type="ARBA" id="ARBA00023125"/>
    </source>
</evidence>
<evidence type="ECO:0000256" key="1">
    <source>
        <dbReference type="ARBA" id="ARBA00004496"/>
    </source>
</evidence>
<keyword evidence="2" id="KW-0963">Cytoplasm</keyword>
<dbReference type="Pfam" id="PF22381">
    <property type="entry name" value="Staph_reg_Sar_Rot"/>
    <property type="match status" value="1"/>
</dbReference>
<dbReference type="PRINTS" id="PR00598">
    <property type="entry name" value="HTHMARR"/>
</dbReference>
<dbReference type="InterPro" id="IPR055166">
    <property type="entry name" value="Transc_reg_Sar_Rot_HTH"/>
</dbReference>
<organism evidence="7 8">
    <name type="scientific">Niveibacterium microcysteis</name>
    <dbReference type="NCBI Taxonomy" id="2811415"/>
    <lineage>
        <taxon>Bacteria</taxon>
        <taxon>Pseudomonadati</taxon>
        <taxon>Pseudomonadota</taxon>
        <taxon>Betaproteobacteria</taxon>
        <taxon>Rhodocyclales</taxon>
        <taxon>Rhodocyclaceae</taxon>
        <taxon>Niveibacterium</taxon>
    </lineage>
</organism>
<feature type="domain" description="HTH marR-type" evidence="6">
    <location>
        <begin position="19"/>
        <end position="149"/>
    </location>
</feature>
<dbReference type="SUPFAM" id="SSF46785">
    <property type="entry name" value="Winged helix' DNA-binding domain"/>
    <property type="match status" value="1"/>
</dbReference>
<evidence type="ECO:0000256" key="2">
    <source>
        <dbReference type="ARBA" id="ARBA00022490"/>
    </source>
</evidence>
<keyword evidence="8" id="KW-1185">Reference proteome</keyword>
<dbReference type="PANTHER" id="PTHR33164">
    <property type="entry name" value="TRANSCRIPTIONAL REGULATOR, MARR FAMILY"/>
    <property type="match status" value="1"/>
</dbReference>
<dbReference type="RefSeq" id="WP_206255926.1">
    <property type="nucleotide sequence ID" value="NZ_CP071060.1"/>
</dbReference>
<comment type="subcellular location">
    <subcellularLocation>
        <location evidence="1">Cytoplasm</location>
    </subcellularLocation>
</comment>
<reference evidence="7 8" key="1">
    <citation type="submission" date="2021-02" db="EMBL/GenBank/DDBJ databases">
        <title>Niveibacterium changnyeongensis HC41.</title>
        <authorList>
            <person name="Kang M."/>
        </authorList>
    </citation>
    <scope>NUCLEOTIDE SEQUENCE [LARGE SCALE GENOMIC DNA]</scope>
    <source>
        <strain evidence="7 8">HC41</strain>
    </source>
</reference>
<sequence>MTDVSQPQAPNTDDYLRLDRQLCFPLYAASRLVTRLYQPLLEPLGLTYPQYIVLMILWEDAPCTVSHIVERAMLNTNTLTPLLKRLEQLGYVRRTRSTADERVVQISLTDAGAELKGRCGCVPTAMFESLNLPIEKGIALKGLLDELITHLNSVPAGSDTRAD</sequence>
<dbReference type="Proteomes" id="UP000663570">
    <property type="component" value="Chromosome"/>
</dbReference>